<organism evidence="4">
    <name type="scientific">marine sediment metagenome</name>
    <dbReference type="NCBI Taxonomy" id="412755"/>
    <lineage>
        <taxon>unclassified sequences</taxon>
        <taxon>metagenomes</taxon>
        <taxon>ecological metagenomes</taxon>
    </lineage>
</organism>
<sequence length="286" mass="31867">MLLEMALEEGDKDSLAEVQSELDRLVAELSVLERESLFFGEYDDNPAIVSIHAGAGGVDAQDWAEMLLRMYVRYLERSQMSFEIDDYQEGEEAGIKSATLTITGDNAYGIFESERGTHRLVRISPFDSAARRHTAFAGVDVIPQVEVSEIEIDAEDLRIDTYRASGAGGQHINKTDSAVRITHEPTGLVVSCQAERSQMQNKARAMQLLSARLAEKARQDQAAEVASIRGEQTEAGWGRQIRSYVMQPYQMVKDLRSEFEVGNIQGVLDGDIDGLIDSYLAWRRAE</sequence>
<gene>
    <name evidence="4" type="ORF">S01H4_42610</name>
</gene>
<proteinExistence type="inferred from homology"/>
<evidence type="ECO:0000313" key="4">
    <source>
        <dbReference type="EMBL" id="GAG92331.1"/>
    </source>
</evidence>
<dbReference type="SUPFAM" id="SSF75620">
    <property type="entry name" value="Release factor"/>
    <property type="match status" value="1"/>
</dbReference>
<dbReference type="SMART" id="SM00937">
    <property type="entry name" value="PCRF"/>
    <property type="match status" value="1"/>
</dbReference>
<comment type="caution">
    <text evidence="4">The sequence shown here is derived from an EMBL/GenBank/DDBJ whole genome shotgun (WGS) entry which is preliminary data.</text>
</comment>
<dbReference type="InterPro" id="IPR005139">
    <property type="entry name" value="PCRF"/>
</dbReference>
<evidence type="ECO:0000256" key="1">
    <source>
        <dbReference type="ARBA" id="ARBA00010835"/>
    </source>
</evidence>
<dbReference type="FunFam" id="3.30.160.20:FF:000004">
    <property type="entry name" value="Peptide chain release factor 1"/>
    <property type="match status" value="1"/>
</dbReference>
<comment type="similarity">
    <text evidence="1">Belongs to the prokaryotic/mitochondrial release factor family.</text>
</comment>
<dbReference type="PANTHER" id="PTHR43116:SF3">
    <property type="entry name" value="CLASS I PEPTIDE CHAIN RELEASE FACTOR"/>
    <property type="match status" value="1"/>
</dbReference>
<dbReference type="Gene3D" id="3.30.160.20">
    <property type="match status" value="1"/>
</dbReference>
<dbReference type="InterPro" id="IPR000352">
    <property type="entry name" value="Pep_chain_release_fac_I"/>
</dbReference>
<dbReference type="Pfam" id="PF03462">
    <property type="entry name" value="PCRF"/>
    <property type="match status" value="1"/>
</dbReference>
<dbReference type="Gene3D" id="3.30.70.1660">
    <property type="match status" value="1"/>
</dbReference>
<dbReference type="GO" id="GO:0005737">
    <property type="term" value="C:cytoplasm"/>
    <property type="evidence" value="ECO:0007669"/>
    <property type="project" value="InterPro"/>
</dbReference>
<dbReference type="PANTHER" id="PTHR43116">
    <property type="entry name" value="PEPTIDE CHAIN RELEASE FACTOR 2"/>
    <property type="match status" value="1"/>
</dbReference>
<accession>X1D778</accession>
<name>X1D778_9ZZZZ</name>
<dbReference type="NCBIfam" id="TIGR00020">
    <property type="entry name" value="prfB"/>
    <property type="match status" value="1"/>
</dbReference>
<dbReference type="EMBL" id="BART01023418">
    <property type="protein sequence ID" value="GAG92331.1"/>
    <property type="molecule type" value="Genomic_DNA"/>
</dbReference>
<dbReference type="InterPro" id="IPR045853">
    <property type="entry name" value="Pep_chain_release_fac_I_sf"/>
</dbReference>
<dbReference type="Pfam" id="PF00472">
    <property type="entry name" value="RF-1"/>
    <property type="match status" value="1"/>
</dbReference>
<evidence type="ECO:0000256" key="2">
    <source>
        <dbReference type="ARBA" id="ARBA00022917"/>
    </source>
</evidence>
<feature type="non-terminal residue" evidence="4">
    <location>
        <position position="286"/>
    </location>
</feature>
<keyword evidence="2" id="KW-0648">Protein biosynthesis</keyword>
<evidence type="ECO:0000259" key="3">
    <source>
        <dbReference type="PROSITE" id="PS00745"/>
    </source>
</evidence>
<dbReference type="AlphaFoldDB" id="X1D778"/>
<dbReference type="InterPro" id="IPR004374">
    <property type="entry name" value="PrfB"/>
</dbReference>
<protein>
    <recommendedName>
        <fullName evidence="3">Prokaryotic-type class I peptide chain release factors domain-containing protein</fullName>
    </recommendedName>
</protein>
<reference evidence="4" key="1">
    <citation type="journal article" date="2014" name="Front. Microbiol.">
        <title>High frequency of phylogenetically diverse reductive dehalogenase-homologous genes in deep subseafloor sedimentary metagenomes.</title>
        <authorList>
            <person name="Kawai M."/>
            <person name="Futagami T."/>
            <person name="Toyoda A."/>
            <person name="Takaki Y."/>
            <person name="Nishi S."/>
            <person name="Hori S."/>
            <person name="Arai W."/>
            <person name="Tsubouchi T."/>
            <person name="Morono Y."/>
            <person name="Uchiyama I."/>
            <person name="Ito T."/>
            <person name="Fujiyama A."/>
            <person name="Inagaki F."/>
            <person name="Takami H."/>
        </authorList>
    </citation>
    <scope>NUCLEOTIDE SEQUENCE</scope>
    <source>
        <strain evidence="4">Expedition CK06-06</strain>
    </source>
</reference>
<dbReference type="GO" id="GO:0016149">
    <property type="term" value="F:translation release factor activity, codon specific"/>
    <property type="evidence" value="ECO:0007669"/>
    <property type="project" value="InterPro"/>
</dbReference>
<feature type="domain" description="Prokaryotic-type class I peptide chain release factors" evidence="3">
    <location>
        <begin position="163"/>
        <end position="179"/>
    </location>
</feature>
<dbReference type="PROSITE" id="PS00745">
    <property type="entry name" value="RF_PROK_I"/>
    <property type="match status" value="1"/>
</dbReference>